<dbReference type="SUPFAM" id="SSF57716">
    <property type="entry name" value="Glucocorticoid receptor-like (DNA-binding domain)"/>
    <property type="match status" value="1"/>
</dbReference>
<dbReference type="GO" id="GO:0000122">
    <property type="term" value="P:negative regulation of transcription by RNA polymerase II"/>
    <property type="evidence" value="ECO:0007669"/>
    <property type="project" value="TreeGrafter"/>
</dbReference>
<dbReference type="GO" id="GO:0008270">
    <property type="term" value="F:zinc ion binding"/>
    <property type="evidence" value="ECO:0007669"/>
    <property type="project" value="UniProtKB-KW"/>
</dbReference>
<dbReference type="EMBL" id="LK023314">
    <property type="protein sequence ID" value="CDS04151.1"/>
    <property type="molecule type" value="Genomic_DNA"/>
</dbReference>
<feature type="compositionally biased region" description="Polar residues" evidence="7">
    <location>
        <begin position="182"/>
        <end position="200"/>
    </location>
</feature>
<gene>
    <name evidence="9" type="ORF">LRAMOSA07106</name>
</gene>
<dbReference type="AlphaFoldDB" id="A0A077WAY1"/>
<evidence type="ECO:0000256" key="2">
    <source>
        <dbReference type="ARBA" id="ARBA00022723"/>
    </source>
</evidence>
<feature type="region of interest" description="Disordered" evidence="7">
    <location>
        <begin position="325"/>
        <end position="347"/>
    </location>
</feature>
<feature type="compositionally biased region" description="Polar residues" evidence="7">
    <location>
        <begin position="394"/>
        <end position="405"/>
    </location>
</feature>
<feature type="region of interest" description="Disordered" evidence="7">
    <location>
        <begin position="167"/>
        <end position="213"/>
    </location>
</feature>
<dbReference type="PRINTS" id="PR00619">
    <property type="entry name" value="GATAZNFINGER"/>
</dbReference>
<evidence type="ECO:0000256" key="6">
    <source>
        <dbReference type="PROSITE-ProRule" id="PRU00094"/>
    </source>
</evidence>
<proteinExistence type="predicted"/>
<comment type="subcellular location">
    <subcellularLocation>
        <location evidence="1">Nucleus</location>
    </subcellularLocation>
</comment>
<evidence type="ECO:0000256" key="7">
    <source>
        <dbReference type="SAM" id="MobiDB-lite"/>
    </source>
</evidence>
<feature type="region of interest" description="Disordered" evidence="7">
    <location>
        <begin position="394"/>
        <end position="470"/>
    </location>
</feature>
<keyword evidence="3 6" id="KW-0863">Zinc-finger</keyword>
<evidence type="ECO:0000256" key="3">
    <source>
        <dbReference type="ARBA" id="ARBA00022771"/>
    </source>
</evidence>
<dbReference type="InterPro" id="IPR013088">
    <property type="entry name" value="Znf_NHR/GATA"/>
</dbReference>
<dbReference type="GO" id="GO:0000978">
    <property type="term" value="F:RNA polymerase II cis-regulatory region sequence-specific DNA binding"/>
    <property type="evidence" value="ECO:0007669"/>
    <property type="project" value="TreeGrafter"/>
</dbReference>
<evidence type="ECO:0000256" key="4">
    <source>
        <dbReference type="ARBA" id="ARBA00022833"/>
    </source>
</evidence>
<keyword evidence="5" id="KW-0539">Nucleus</keyword>
<evidence type="ECO:0000256" key="5">
    <source>
        <dbReference type="ARBA" id="ARBA00023242"/>
    </source>
</evidence>
<dbReference type="FunFam" id="3.30.50.10:FF:000007">
    <property type="entry name" value="Nitrogen regulatory AreA, N-terminal"/>
    <property type="match status" value="1"/>
</dbReference>
<dbReference type="GO" id="GO:0005634">
    <property type="term" value="C:nucleus"/>
    <property type="evidence" value="ECO:0007669"/>
    <property type="project" value="UniProtKB-SubCell"/>
</dbReference>
<dbReference type="PANTHER" id="PTHR10071:SF281">
    <property type="entry name" value="BOX A-BINDING FACTOR-RELATED"/>
    <property type="match status" value="1"/>
</dbReference>
<dbReference type="PROSITE" id="PS00344">
    <property type="entry name" value="GATA_ZN_FINGER_1"/>
    <property type="match status" value="1"/>
</dbReference>
<feature type="region of interest" description="Disordered" evidence="7">
    <location>
        <begin position="1"/>
        <end position="20"/>
    </location>
</feature>
<protein>
    <recommendedName>
        <fullName evidence="8">GATA-type domain-containing protein</fullName>
    </recommendedName>
</protein>
<dbReference type="InterPro" id="IPR000679">
    <property type="entry name" value="Znf_GATA"/>
</dbReference>
<feature type="compositionally biased region" description="Polar residues" evidence="7">
    <location>
        <begin position="412"/>
        <end position="430"/>
    </location>
</feature>
<accession>A0A077WAY1</accession>
<dbReference type="Gene3D" id="3.30.50.10">
    <property type="entry name" value="Erythroid Transcription Factor GATA-1, subunit A"/>
    <property type="match status" value="1"/>
</dbReference>
<dbReference type="OrthoDB" id="515401at2759"/>
<dbReference type="GO" id="GO:0000981">
    <property type="term" value="F:DNA-binding transcription factor activity, RNA polymerase II-specific"/>
    <property type="evidence" value="ECO:0007669"/>
    <property type="project" value="TreeGrafter"/>
</dbReference>
<reference evidence="9" key="1">
    <citation type="journal article" date="2014" name="Genome Announc.">
        <title>De novo whole-genome sequence and genome annotation of Lichtheimia ramosa.</title>
        <authorList>
            <person name="Linde J."/>
            <person name="Schwartze V."/>
            <person name="Binder U."/>
            <person name="Lass-Florl C."/>
            <person name="Voigt K."/>
            <person name="Horn F."/>
        </authorList>
    </citation>
    <scope>NUCLEOTIDE SEQUENCE</scope>
    <source>
        <strain evidence="9">JMRC FSU:6197</strain>
    </source>
</reference>
<evidence type="ECO:0000259" key="8">
    <source>
        <dbReference type="PROSITE" id="PS50114"/>
    </source>
</evidence>
<feature type="domain" description="GATA-type" evidence="8">
    <location>
        <begin position="79"/>
        <end position="132"/>
    </location>
</feature>
<evidence type="ECO:0000313" key="9">
    <source>
        <dbReference type="EMBL" id="CDS04151.1"/>
    </source>
</evidence>
<dbReference type="SMART" id="SM00401">
    <property type="entry name" value="ZnF_GATA"/>
    <property type="match status" value="1"/>
</dbReference>
<dbReference type="PROSITE" id="PS50114">
    <property type="entry name" value="GATA_ZN_FINGER_2"/>
    <property type="match status" value="1"/>
</dbReference>
<keyword evidence="2" id="KW-0479">Metal-binding</keyword>
<name>A0A077WAY1_9FUNG</name>
<keyword evidence="4" id="KW-0862">Zinc</keyword>
<feature type="compositionally biased region" description="Low complexity" evidence="7">
    <location>
        <begin position="431"/>
        <end position="449"/>
    </location>
</feature>
<organism evidence="9">
    <name type="scientific">Lichtheimia ramosa</name>
    <dbReference type="NCBI Taxonomy" id="688394"/>
    <lineage>
        <taxon>Eukaryota</taxon>
        <taxon>Fungi</taxon>
        <taxon>Fungi incertae sedis</taxon>
        <taxon>Mucoromycota</taxon>
        <taxon>Mucoromycotina</taxon>
        <taxon>Mucoromycetes</taxon>
        <taxon>Mucorales</taxon>
        <taxon>Lichtheimiaceae</taxon>
        <taxon>Lichtheimia</taxon>
    </lineage>
</organism>
<dbReference type="CDD" id="cd00202">
    <property type="entry name" value="ZnF_GATA"/>
    <property type="match status" value="1"/>
</dbReference>
<evidence type="ECO:0000256" key="1">
    <source>
        <dbReference type="ARBA" id="ARBA00004123"/>
    </source>
</evidence>
<dbReference type="Pfam" id="PF00320">
    <property type="entry name" value="GATA"/>
    <property type="match status" value="1"/>
</dbReference>
<dbReference type="InterPro" id="IPR039355">
    <property type="entry name" value="Transcription_factor_GATA"/>
</dbReference>
<dbReference type="PANTHER" id="PTHR10071">
    <property type="entry name" value="TRANSCRIPTION FACTOR GATA FAMILY MEMBER"/>
    <property type="match status" value="1"/>
</dbReference>
<feature type="region of interest" description="Disordered" evidence="7">
    <location>
        <begin position="26"/>
        <end position="71"/>
    </location>
</feature>
<sequence>MDNSNQDHTTTRLPPIIQTNAIDNSSSLAPYSSYQDHDTSNNNRRPSLPPPNTLTTHNNTVESESSQQYHPKDIHDQHTTSVTKCFNCQTTTTPLWRRDDNGHTICNACGLYFKLHNVQRPVTMKRTVIKRRKRFSVVNLRQRQQQQQTSSSLTAMNSLLHHHQQEDNTMPYDSSMSRHDQPSSQEHAPSQTTVQYNHSPNSPPAFYDVHKSSTSSVDSSDSYLYQSAQQHLPHFRTLIQVLMGDQQETARNVSSSYQQQQQNDEQANISRAVMMAATLLFDQGKLRQELQERKNRLLEEIENVNLLLSQSSRVLQVLDTIVKPSQQQQQSSFPTTKPSMAPPLMDYSEQQDPHIRAAFNILSSLLREQQPIESSSNHNDNPLFPYLMALLDPSNHSQQQRSMALSSSFSSPTHATSCHPETTTAGINNHSGPSIPSVVPSSSTSSSFSHTQQYQDQERRPSSSSHHPLS</sequence>
<dbReference type="GO" id="GO:0045944">
    <property type="term" value="P:positive regulation of transcription by RNA polymerase II"/>
    <property type="evidence" value="ECO:0007669"/>
    <property type="project" value="TreeGrafter"/>
</dbReference>